<keyword evidence="9" id="KW-1185">Reference proteome</keyword>
<dbReference type="PROSITE" id="PS50052">
    <property type="entry name" value="GUANYLATE_KINASE_2"/>
    <property type="match status" value="1"/>
</dbReference>
<feature type="domain" description="Guanylate kinase-like" evidence="7">
    <location>
        <begin position="3"/>
        <end position="185"/>
    </location>
</feature>
<dbReference type="PANTHER" id="PTHR23117">
    <property type="entry name" value="GUANYLATE KINASE-RELATED"/>
    <property type="match status" value="1"/>
</dbReference>
<dbReference type="InterPro" id="IPR017665">
    <property type="entry name" value="Guanylate_kinase"/>
</dbReference>
<dbReference type="InterPro" id="IPR027417">
    <property type="entry name" value="P-loop_NTPase"/>
</dbReference>
<sequence>MPPRPVVLCGPSGVGKSTLLKRLMSEYENCFGFSVSHTTRKPREGEQDGVHYHFVTRDEMTEAIERGEFIEHAVFAGNMYGTSRRAVECVLNSNRICILDIEIEGVKQVKNSDLNPHYIFIRPPSIEDLEARLRARGTETEESLQKRLSVARRELEYGEKKGNFDLVVVNDNLEIAYGQLKSYLSDEISRVIQKS</sequence>
<evidence type="ECO:0000256" key="4">
    <source>
        <dbReference type="ARBA" id="ARBA00022741"/>
    </source>
</evidence>
<evidence type="ECO:0000256" key="1">
    <source>
        <dbReference type="ARBA" id="ARBA00005790"/>
    </source>
</evidence>
<gene>
    <name evidence="8" type="primary">Guk1</name>
    <name evidence="8" type="ORF">Anas_04073</name>
</gene>
<dbReference type="OrthoDB" id="6334211at2759"/>
<dbReference type="InterPro" id="IPR020590">
    <property type="entry name" value="Guanylate_kinase_CS"/>
</dbReference>
<dbReference type="GO" id="GO:0005524">
    <property type="term" value="F:ATP binding"/>
    <property type="evidence" value="ECO:0007669"/>
    <property type="project" value="UniProtKB-KW"/>
</dbReference>
<evidence type="ECO:0000256" key="2">
    <source>
        <dbReference type="ARBA" id="ARBA00012961"/>
    </source>
</evidence>
<dbReference type="FunFam" id="3.40.50.300:FF:000776">
    <property type="entry name" value="Guanylate kinase 2"/>
    <property type="match status" value="1"/>
</dbReference>
<proteinExistence type="inferred from homology"/>
<evidence type="ECO:0000256" key="5">
    <source>
        <dbReference type="ARBA" id="ARBA00022777"/>
    </source>
</evidence>
<comment type="similarity">
    <text evidence="1">Belongs to the guanylate kinase family.</text>
</comment>
<evidence type="ECO:0000259" key="7">
    <source>
        <dbReference type="PROSITE" id="PS50052"/>
    </source>
</evidence>
<dbReference type="SUPFAM" id="SSF52540">
    <property type="entry name" value="P-loop containing nucleoside triphosphate hydrolases"/>
    <property type="match status" value="1"/>
</dbReference>
<dbReference type="Pfam" id="PF00625">
    <property type="entry name" value="Guanylate_kin"/>
    <property type="match status" value="1"/>
</dbReference>
<comment type="caution">
    <text evidence="8">The sequence shown here is derived from an EMBL/GenBank/DDBJ whole genome shotgun (WGS) entry which is preliminary data.</text>
</comment>
<dbReference type="GO" id="GO:0005829">
    <property type="term" value="C:cytosol"/>
    <property type="evidence" value="ECO:0007669"/>
    <property type="project" value="TreeGrafter"/>
</dbReference>
<dbReference type="PANTHER" id="PTHR23117:SF13">
    <property type="entry name" value="GUANYLATE KINASE"/>
    <property type="match status" value="1"/>
</dbReference>
<organism evidence="8 9">
    <name type="scientific">Armadillidium nasatum</name>
    <dbReference type="NCBI Taxonomy" id="96803"/>
    <lineage>
        <taxon>Eukaryota</taxon>
        <taxon>Metazoa</taxon>
        <taxon>Ecdysozoa</taxon>
        <taxon>Arthropoda</taxon>
        <taxon>Crustacea</taxon>
        <taxon>Multicrustacea</taxon>
        <taxon>Malacostraca</taxon>
        <taxon>Eumalacostraca</taxon>
        <taxon>Peracarida</taxon>
        <taxon>Isopoda</taxon>
        <taxon>Oniscidea</taxon>
        <taxon>Crinocheta</taxon>
        <taxon>Armadillidiidae</taxon>
        <taxon>Armadillidium</taxon>
    </lineage>
</organism>
<dbReference type="CDD" id="cd00071">
    <property type="entry name" value="GMPK"/>
    <property type="match status" value="1"/>
</dbReference>
<dbReference type="PROSITE" id="PS00856">
    <property type="entry name" value="GUANYLATE_KINASE_1"/>
    <property type="match status" value="1"/>
</dbReference>
<dbReference type="HAMAP" id="MF_00328">
    <property type="entry name" value="Guanylate_kinase"/>
    <property type="match status" value="1"/>
</dbReference>
<dbReference type="AlphaFoldDB" id="A0A5N5SN99"/>
<evidence type="ECO:0000256" key="3">
    <source>
        <dbReference type="ARBA" id="ARBA00022679"/>
    </source>
</evidence>
<dbReference type="SMART" id="SM00072">
    <property type="entry name" value="GuKc"/>
    <property type="match status" value="1"/>
</dbReference>
<reference evidence="8 9" key="1">
    <citation type="journal article" date="2019" name="PLoS Biol.">
        <title>Sex chromosomes control vertical transmission of feminizing Wolbachia symbionts in an isopod.</title>
        <authorList>
            <person name="Becking T."/>
            <person name="Chebbi M.A."/>
            <person name="Giraud I."/>
            <person name="Moumen B."/>
            <person name="Laverre T."/>
            <person name="Caubet Y."/>
            <person name="Peccoud J."/>
            <person name="Gilbert C."/>
            <person name="Cordaux R."/>
        </authorList>
    </citation>
    <scope>NUCLEOTIDE SEQUENCE [LARGE SCALE GENOMIC DNA]</scope>
    <source>
        <strain evidence="8">ANa2</strain>
        <tissue evidence="8">Whole body excluding digestive tract and cuticle</tissue>
    </source>
</reference>
<evidence type="ECO:0000313" key="9">
    <source>
        <dbReference type="Proteomes" id="UP000326759"/>
    </source>
</evidence>
<keyword evidence="6" id="KW-0067">ATP-binding</keyword>
<protein>
    <recommendedName>
        <fullName evidence="2">guanylate kinase</fullName>
        <ecNumber evidence="2">2.7.4.8</ecNumber>
    </recommendedName>
</protein>
<dbReference type="Gene3D" id="3.40.50.300">
    <property type="entry name" value="P-loop containing nucleotide triphosphate hydrolases"/>
    <property type="match status" value="1"/>
</dbReference>
<keyword evidence="3" id="KW-0808">Transferase</keyword>
<dbReference type="EMBL" id="SEYY01022922">
    <property type="protein sequence ID" value="KAB7495188.1"/>
    <property type="molecule type" value="Genomic_DNA"/>
</dbReference>
<evidence type="ECO:0000256" key="6">
    <source>
        <dbReference type="ARBA" id="ARBA00022840"/>
    </source>
</evidence>
<dbReference type="GO" id="GO:0004385">
    <property type="term" value="F:GMP kinase activity"/>
    <property type="evidence" value="ECO:0007669"/>
    <property type="project" value="UniProtKB-EC"/>
</dbReference>
<keyword evidence="4" id="KW-0547">Nucleotide-binding</keyword>
<dbReference type="EC" id="2.7.4.8" evidence="2"/>
<dbReference type="InterPro" id="IPR008145">
    <property type="entry name" value="GK/Ca_channel_bsu"/>
</dbReference>
<evidence type="ECO:0000313" key="8">
    <source>
        <dbReference type="EMBL" id="KAB7495188.1"/>
    </source>
</evidence>
<accession>A0A5N5SN99</accession>
<name>A0A5N5SN99_9CRUS</name>
<dbReference type="Proteomes" id="UP000326759">
    <property type="component" value="Unassembled WGS sequence"/>
</dbReference>
<dbReference type="NCBIfam" id="TIGR03263">
    <property type="entry name" value="guanyl_kin"/>
    <property type="match status" value="1"/>
</dbReference>
<dbReference type="InterPro" id="IPR008144">
    <property type="entry name" value="Guanylate_kin-like_dom"/>
</dbReference>
<keyword evidence="5 8" id="KW-0418">Kinase</keyword>